<accession>A0A839QR37</accession>
<dbReference type="InterPro" id="IPR051794">
    <property type="entry name" value="PG_Endopeptidase_C40"/>
</dbReference>
<dbReference type="PANTHER" id="PTHR47359:SF3">
    <property type="entry name" value="NLP_P60 DOMAIN-CONTAINING PROTEIN-RELATED"/>
    <property type="match status" value="1"/>
</dbReference>
<dbReference type="Gene3D" id="1.10.101.10">
    <property type="entry name" value="PGBD-like superfamily/PGBD"/>
    <property type="match status" value="2"/>
</dbReference>
<proteinExistence type="inferred from homology"/>
<protein>
    <submittedName>
        <fullName evidence="6">Peptidoglycan hydrolase-like protein with peptidoglycan-binding domain</fullName>
    </submittedName>
</protein>
<organism evidence="6 7">
    <name type="scientific">Helcobacillus massiliensis</name>
    <dbReference type="NCBI Taxonomy" id="521392"/>
    <lineage>
        <taxon>Bacteria</taxon>
        <taxon>Bacillati</taxon>
        <taxon>Actinomycetota</taxon>
        <taxon>Actinomycetes</taxon>
        <taxon>Micrococcales</taxon>
        <taxon>Dermabacteraceae</taxon>
        <taxon>Helcobacillus</taxon>
    </lineage>
</organism>
<feature type="domain" description="NlpC/P60" evidence="5">
    <location>
        <begin position="238"/>
        <end position="349"/>
    </location>
</feature>
<dbReference type="SUPFAM" id="SSF47090">
    <property type="entry name" value="PGBD-like"/>
    <property type="match status" value="2"/>
</dbReference>
<dbReference type="SUPFAM" id="SSF54001">
    <property type="entry name" value="Cysteine proteinases"/>
    <property type="match status" value="1"/>
</dbReference>
<dbReference type="InterPro" id="IPR036366">
    <property type="entry name" value="PGBDSf"/>
</dbReference>
<dbReference type="InterPro" id="IPR036365">
    <property type="entry name" value="PGBD-like_sf"/>
</dbReference>
<keyword evidence="2" id="KW-0645">Protease</keyword>
<evidence type="ECO:0000313" key="7">
    <source>
        <dbReference type="Proteomes" id="UP000568050"/>
    </source>
</evidence>
<keyword evidence="7" id="KW-1185">Reference proteome</keyword>
<dbReference type="GO" id="GO:0008234">
    <property type="term" value="F:cysteine-type peptidase activity"/>
    <property type="evidence" value="ECO:0007669"/>
    <property type="project" value="UniProtKB-KW"/>
</dbReference>
<dbReference type="InterPro" id="IPR000064">
    <property type="entry name" value="NLP_P60_dom"/>
</dbReference>
<evidence type="ECO:0000256" key="3">
    <source>
        <dbReference type="ARBA" id="ARBA00022801"/>
    </source>
</evidence>
<dbReference type="GO" id="GO:0006508">
    <property type="term" value="P:proteolysis"/>
    <property type="evidence" value="ECO:0007669"/>
    <property type="project" value="UniProtKB-KW"/>
</dbReference>
<dbReference type="Pfam" id="PF01471">
    <property type="entry name" value="PG_binding_1"/>
    <property type="match status" value="2"/>
</dbReference>
<evidence type="ECO:0000256" key="1">
    <source>
        <dbReference type="ARBA" id="ARBA00007074"/>
    </source>
</evidence>
<comment type="similarity">
    <text evidence="1">Belongs to the peptidase C40 family.</text>
</comment>
<dbReference type="Gene3D" id="3.90.1720.10">
    <property type="entry name" value="endopeptidase domain like (from Nostoc punctiforme)"/>
    <property type="match status" value="1"/>
</dbReference>
<dbReference type="Pfam" id="PF00877">
    <property type="entry name" value="NLPC_P60"/>
    <property type="match status" value="1"/>
</dbReference>
<dbReference type="RefSeq" id="WP_343064029.1">
    <property type="nucleotide sequence ID" value="NZ_CBCSFZ010000005.1"/>
</dbReference>
<evidence type="ECO:0000313" key="6">
    <source>
        <dbReference type="EMBL" id="MBB3022235.1"/>
    </source>
</evidence>
<evidence type="ECO:0000256" key="2">
    <source>
        <dbReference type="ARBA" id="ARBA00022670"/>
    </source>
</evidence>
<sequence>MARQNTHRAPGPAEIRIDMTSTLTKTGGVVLAGAGAMSVMTGANAVNAPAAPVHTAPAAPSLNATVISSTAKIRPGHRGSAVRELQAALNARGASIAVDGVYGAATRNALTAFQSANGLVPDGVVGPATRGALRSTGGQSASAPATAISSTAKIRPGHRGSAVRELQAALNARGASIAVDGVYGAATRNALTAFQSAAGLVPDGIVGPATRSALNGGGVSIPAGNGTSKPGAAPSNGSFNADAIISAARAQTGVSYKWGASKPGIGFDCSGLTQHAYRAAGIKLPRTSGSQAAAGRQIPRSQAQPGDLVAWPGHVGIYLGNGRVIDAGRTPQAVTERNIWGNPTFHTFR</sequence>
<dbReference type="EMBL" id="JACHWP010000001">
    <property type="protein sequence ID" value="MBB3022235.1"/>
    <property type="molecule type" value="Genomic_DNA"/>
</dbReference>
<gene>
    <name evidence="6" type="ORF">FHX50_000483</name>
</gene>
<evidence type="ECO:0000259" key="5">
    <source>
        <dbReference type="PROSITE" id="PS51935"/>
    </source>
</evidence>
<dbReference type="Proteomes" id="UP000568050">
    <property type="component" value="Unassembled WGS sequence"/>
</dbReference>
<reference evidence="6 7" key="1">
    <citation type="submission" date="2020-08" db="EMBL/GenBank/DDBJ databases">
        <title>Sequencing the genomes of 1000 actinobacteria strains.</title>
        <authorList>
            <person name="Klenk H.-P."/>
        </authorList>
    </citation>
    <scope>NUCLEOTIDE SEQUENCE [LARGE SCALE GENOMIC DNA]</scope>
    <source>
        <strain evidence="6 7">DSM 23040</strain>
    </source>
</reference>
<dbReference type="AlphaFoldDB" id="A0A839QR37"/>
<dbReference type="InterPro" id="IPR038765">
    <property type="entry name" value="Papain-like_cys_pep_sf"/>
</dbReference>
<keyword evidence="3 6" id="KW-0378">Hydrolase</keyword>
<comment type="caution">
    <text evidence="6">The sequence shown here is derived from an EMBL/GenBank/DDBJ whole genome shotgun (WGS) entry which is preliminary data.</text>
</comment>
<keyword evidence="4" id="KW-0788">Thiol protease</keyword>
<name>A0A839QR37_9MICO</name>
<dbReference type="PANTHER" id="PTHR47359">
    <property type="entry name" value="PEPTIDOGLYCAN DL-ENDOPEPTIDASE CWLO"/>
    <property type="match status" value="1"/>
</dbReference>
<dbReference type="PROSITE" id="PS51935">
    <property type="entry name" value="NLPC_P60"/>
    <property type="match status" value="1"/>
</dbReference>
<evidence type="ECO:0000256" key="4">
    <source>
        <dbReference type="ARBA" id="ARBA00022807"/>
    </source>
</evidence>
<dbReference type="InterPro" id="IPR002477">
    <property type="entry name" value="Peptidoglycan-bd-like"/>
</dbReference>